<keyword evidence="5 6" id="KW-0472">Membrane</keyword>
<evidence type="ECO:0000313" key="8">
    <source>
        <dbReference type="EMBL" id="GEP55805.1"/>
    </source>
</evidence>
<keyword evidence="3 6" id="KW-0812">Transmembrane</keyword>
<dbReference type="Proteomes" id="UP000321058">
    <property type="component" value="Unassembled WGS sequence"/>
</dbReference>
<evidence type="ECO:0000256" key="3">
    <source>
        <dbReference type="ARBA" id="ARBA00022692"/>
    </source>
</evidence>
<organism evidence="8 9">
    <name type="scientific">Reyranella soli</name>
    <dbReference type="NCBI Taxonomy" id="1230389"/>
    <lineage>
        <taxon>Bacteria</taxon>
        <taxon>Pseudomonadati</taxon>
        <taxon>Pseudomonadota</taxon>
        <taxon>Alphaproteobacteria</taxon>
        <taxon>Hyphomicrobiales</taxon>
        <taxon>Reyranellaceae</taxon>
        <taxon>Reyranella</taxon>
    </lineage>
</organism>
<evidence type="ECO:0000256" key="4">
    <source>
        <dbReference type="ARBA" id="ARBA00022989"/>
    </source>
</evidence>
<sequence>MTNAPPPPVWSDRPMVAVDGAPPGGFWIRFVAYMIDAFVLLVPGTILIGLFIGFVVLTHESTDDEELAAPLIVAGLLTAAALIVVNWLYEALMTSSPRGATFGKMALGLRIVRADGAQLSFGRATARHFAKYMVTPMVPLAIGYIMAAFTNRKRALHDILADTLVIRSP</sequence>
<evidence type="ECO:0000259" key="7">
    <source>
        <dbReference type="Pfam" id="PF06271"/>
    </source>
</evidence>
<dbReference type="Pfam" id="PF06271">
    <property type="entry name" value="RDD"/>
    <property type="match status" value="1"/>
</dbReference>
<comment type="subcellular location">
    <subcellularLocation>
        <location evidence="1">Cell membrane</location>
        <topology evidence="1">Multi-pass membrane protein</topology>
    </subcellularLocation>
</comment>
<keyword evidence="2" id="KW-1003">Cell membrane</keyword>
<evidence type="ECO:0000313" key="9">
    <source>
        <dbReference type="Proteomes" id="UP000321058"/>
    </source>
</evidence>
<name>A0A512NA02_9HYPH</name>
<evidence type="ECO:0000256" key="5">
    <source>
        <dbReference type="ARBA" id="ARBA00023136"/>
    </source>
</evidence>
<dbReference type="AlphaFoldDB" id="A0A512NA02"/>
<feature type="transmembrane region" description="Helical" evidence="6">
    <location>
        <begin position="69"/>
        <end position="89"/>
    </location>
</feature>
<keyword evidence="4 6" id="KW-1133">Transmembrane helix</keyword>
<reference evidence="8 9" key="1">
    <citation type="submission" date="2019-07" db="EMBL/GenBank/DDBJ databases">
        <title>Whole genome shotgun sequence of Reyranella soli NBRC 108950.</title>
        <authorList>
            <person name="Hosoyama A."/>
            <person name="Uohara A."/>
            <person name="Ohji S."/>
            <person name="Ichikawa N."/>
        </authorList>
    </citation>
    <scope>NUCLEOTIDE SEQUENCE [LARGE SCALE GENOMIC DNA]</scope>
    <source>
        <strain evidence="8 9">NBRC 108950</strain>
    </source>
</reference>
<comment type="caution">
    <text evidence="8">The sequence shown here is derived from an EMBL/GenBank/DDBJ whole genome shotgun (WGS) entry which is preliminary data.</text>
</comment>
<keyword evidence="9" id="KW-1185">Reference proteome</keyword>
<protein>
    <recommendedName>
        <fullName evidence="7">RDD domain-containing protein</fullName>
    </recommendedName>
</protein>
<dbReference type="PANTHER" id="PTHR36115">
    <property type="entry name" value="PROLINE-RICH ANTIGEN HOMOLOG-RELATED"/>
    <property type="match status" value="1"/>
</dbReference>
<feature type="transmembrane region" description="Helical" evidence="6">
    <location>
        <begin position="30"/>
        <end position="57"/>
    </location>
</feature>
<evidence type="ECO:0000256" key="1">
    <source>
        <dbReference type="ARBA" id="ARBA00004651"/>
    </source>
</evidence>
<dbReference type="GO" id="GO:0005886">
    <property type="term" value="C:plasma membrane"/>
    <property type="evidence" value="ECO:0007669"/>
    <property type="project" value="UniProtKB-SubCell"/>
</dbReference>
<dbReference type="EMBL" id="BKAJ01000045">
    <property type="protein sequence ID" value="GEP55805.1"/>
    <property type="molecule type" value="Genomic_DNA"/>
</dbReference>
<accession>A0A512NA02</accession>
<dbReference type="InterPro" id="IPR010432">
    <property type="entry name" value="RDD"/>
</dbReference>
<dbReference type="PANTHER" id="PTHR36115:SF9">
    <property type="entry name" value="LMO1584 PROTEIN"/>
    <property type="match status" value="1"/>
</dbReference>
<evidence type="ECO:0000256" key="2">
    <source>
        <dbReference type="ARBA" id="ARBA00022475"/>
    </source>
</evidence>
<feature type="transmembrane region" description="Helical" evidence="6">
    <location>
        <begin position="129"/>
        <end position="149"/>
    </location>
</feature>
<gene>
    <name evidence="8" type="primary">yxaI</name>
    <name evidence="8" type="ORF">RSO01_29710</name>
</gene>
<dbReference type="InterPro" id="IPR051791">
    <property type="entry name" value="Pra-immunoreactive"/>
</dbReference>
<proteinExistence type="predicted"/>
<feature type="domain" description="RDD" evidence="7">
    <location>
        <begin position="24"/>
        <end position="161"/>
    </location>
</feature>
<evidence type="ECO:0000256" key="6">
    <source>
        <dbReference type="SAM" id="Phobius"/>
    </source>
</evidence>